<feature type="domain" description="WAP" evidence="5">
    <location>
        <begin position="208"/>
        <end position="256"/>
    </location>
</feature>
<keyword evidence="3" id="KW-0732">Signal</keyword>
<dbReference type="InterPro" id="IPR002223">
    <property type="entry name" value="Kunitz_BPTI"/>
</dbReference>
<accession>A0A8T1SLZ7</accession>
<evidence type="ECO:0000256" key="1">
    <source>
        <dbReference type="ARBA" id="ARBA00022690"/>
    </source>
</evidence>
<dbReference type="CDD" id="cd00199">
    <property type="entry name" value="WAP"/>
    <property type="match status" value="1"/>
</dbReference>
<dbReference type="SUPFAM" id="SSF57256">
    <property type="entry name" value="Elafin-like"/>
    <property type="match status" value="3"/>
</dbReference>
<dbReference type="PROSITE" id="PS50279">
    <property type="entry name" value="BPTI_KUNITZ_2"/>
    <property type="match status" value="2"/>
</dbReference>
<dbReference type="Pfam" id="PF00095">
    <property type="entry name" value="WAP"/>
    <property type="match status" value="3"/>
</dbReference>
<proteinExistence type="predicted"/>
<dbReference type="InterPro" id="IPR036645">
    <property type="entry name" value="Elafin-like_sf"/>
</dbReference>
<evidence type="ECO:0000256" key="3">
    <source>
        <dbReference type="SAM" id="SignalP"/>
    </source>
</evidence>
<sequence length="315" mass="34061">MKSGLFLLGLLALWAGLPPASGQLHQANAICQLPAEPGPCFAYMPSYFYNSATKRCEKFIYGGCQGNGNRFPNMDECLKTCGSSVLPQAKLPLQPPALSLAQDVRISEMPPALKRVKNGECPAPINGAAATCDNFCSIDSDCPGSERCCSNGCGRKCKLPIGVNPGYCPKVNSNMVTICLVDCSNDRECGAGKKCCSLGCHVQCTQAVPARPGTCPKRKVLQTFAPCENKCEDDWNCPIRQKCCFTGCGLGCLAPITGDICRLPPEKGPCEARIPRFFYNPASRTCQRFYYGGCQGNRNNFRTFRACQRACRNLG</sequence>
<dbReference type="Proteomes" id="UP000765507">
    <property type="component" value="Unassembled WGS sequence"/>
</dbReference>
<dbReference type="FunFam" id="4.10.410.10:FF:000004">
    <property type="entry name" value="Tissue factor pathway inhibitor"/>
    <property type="match status" value="1"/>
</dbReference>
<dbReference type="EMBL" id="JAHGAV010000156">
    <property type="protein sequence ID" value="KAG6930122.1"/>
    <property type="molecule type" value="Genomic_DNA"/>
</dbReference>
<evidence type="ECO:0000259" key="5">
    <source>
        <dbReference type="PROSITE" id="PS51390"/>
    </source>
</evidence>
<dbReference type="Pfam" id="PF00014">
    <property type="entry name" value="Kunitz_BPTI"/>
    <property type="match status" value="2"/>
</dbReference>
<keyword evidence="7" id="KW-1185">Reference proteome</keyword>
<dbReference type="Gene3D" id="4.10.410.10">
    <property type="entry name" value="Pancreatic trypsin inhibitor Kunitz domain"/>
    <property type="match status" value="2"/>
</dbReference>
<dbReference type="AlphaFoldDB" id="A0A8T1SLZ7"/>
<dbReference type="PRINTS" id="PR00759">
    <property type="entry name" value="BASICPTASE"/>
</dbReference>
<dbReference type="InterPro" id="IPR036880">
    <property type="entry name" value="Kunitz_BPTI_sf"/>
</dbReference>
<reference evidence="6 7" key="1">
    <citation type="journal article" date="2020" name="G3 (Bethesda)">
        <title>Draft Genome of the Common Snapping Turtle, Chelydra serpentina, a Model for Phenotypic Plasticity in Reptiles.</title>
        <authorList>
            <person name="Das D."/>
            <person name="Singh S.K."/>
            <person name="Bierstedt J."/>
            <person name="Erickson A."/>
            <person name="Galli G.L.J."/>
            <person name="Crossley D.A. 2nd"/>
            <person name="Rhen T."/>
        </authorList>
    </citation>
    <scope>NUCLEOTIDE SEQUENCE [LARGE SCALE GENOMIC DNA]</scope>
    <source>
        <strain evidence="6">KW</strain>
    </source>
</reference>
<dbReference type="SMART" id="SM00131">
    <property type="entry name" value="KU"/>
    <property type="match status" value="2"/>
</dbReference>
<dbReference type="PROSITE" id="PS51390">
    <property type="entry name" value="WAP"/>
    <property type="match status" value="2"/>
</dbReference>
<dbReference type="PANTHER" id="PTHR46751">
    <property type="entry name" value="EPPIN"/>
    <property type="match status" value="1"/>
</dbReference>
<evidence type="ECO:0000259" key="4">
    <source>
        <dbReference type="PROSITE" id="PS50279"/>
    </source>
</evidence>
<dbReference type="InterPro" id="IPR051388">
    <property type="entry name" value="Serpin_venom_toxin"/>
</dbReference>
<dbReference type="PROSITE" id="PS00280">
    <property type="entry name" value="BPTI_KUNITZ_1"/>
    <property type="match status" value="2"/>
</dbReference>
<dbReference type="PANTHER" id="PTHR46751:SF1">
    <property type="entry name" value="WAP FOUR-DISULFIDE CORE DOMAIN PROTEIN 6A"/>
    <property type="match status" value="1"/>
</dbReference>
<evidence type="ECO:0000313" key="6">
    <source>
        <dbReference type="EMBL" id="KAG6930122.1"/>
    </source>
</evidence>
<dbReference type="FunFam" id="4.10.410.10:FF:000021">
    <property type="entry name" value="Serine protease inhibitor, putative"/>
    <property type="match status" value="1"/>
</dbReference>
<comment type="caution">
    <text evidence="6">The sequence shown here is derived from an EMBL/GenBank/DDBJ whole genome shotgun (WGS) entry which is preliminary data.</text>
</comment>
<gene>
    <name evidence="6" type="ORF">G0U57_004263</name>
</gene>
<keyword evidence="2" id="KW-1015">Disulfide bond</keyword>
<feature type="signal peptide" evidence="3">
    <location>
        <begin position="1"/>
        <end position="22"/>
    </location>
</feature>
<dbReference type="InterPro" id="IPR008197">
    <property type="entry name" value="WAP_dom"/>
</dbReference>
<name>A0A8T1SLZ7_CHESE</name>
<evidence type="ECO:0000256" key="2">
    <source>
        <dbReference type="ARBA" id="ARBA00023157"/>
    </source>
</evidence>
<dbReference type="InterPro" id="IPR020901">
    <property type="entry name" value="Prtase_inh_Kunz-CS"/>
</dbReference>
<dbReference type="SMART" id="SM00217">
    <property type="entry name" value="WAP"/>
    <property type="match status" value="3"/>
</dbReference>
<feature type="chain" id="PRO_5035809396" evidence="3">
    <location>
        <begin position="23"/>
        <end position="315"/>
    </location>
</feature>
<dbReference type="PRINTS" id="PR00003">
    <property type="entry name" value="4DISULPHCORE"/>
</dbReference>
<dbReference type="SUPFAM" id="SSF57362">
    <property type="entry name" value="BPTI-like"/>
    <property type="match status" value="2"/>
</dbReference>
<feature type="domain" description="WAP" evidence="5">
    <location>
        <begin position="114"/>
        <end position="161"/>
    </location>
</feature>
<evidence type="ECO:0000313" key="7">
    <source>
        <dbReference type="Proteomes" id="UP000765507"/>
    </source>
</evidence>
<dbReference type="GO" id="GO:0004867">
    <property type="term" value="F:serine-type endopeptidase inhibitor activity"/>
    <property type="evidence" value="ECO:0007669"/>
    <property type="project" value="InterPro"/>
</dbReference>
<dbReference type="GO" id="GO:0005576">
    <property type="term" value="C:extracellular region"/>
    <property type="evidence" value="ECO:0007669"/>
    <property type="project" value="InterPro"/>
</dbReference>
<protein>
    <submittedName>
        <fullName evidence="6">Uncharacterized protein</fullName>
    </submittedName>
</protein>
<dbReference type="GO" id="GO:0044483">
    <property type="term" value="P:venom-mediated perturbation of hemostasis"/>
    <property type="evidence" value="ECO:0007669"/>
    <property type="project" value="UniProtKB-ARBA"/>
</dbReference>
<dbReference type="OrthoDB" id="4473401at2759"/>
<dbReference type="FunFam" id="4.10.75.10:FF:000001">
    <property type="entry name" value="Anosmin 1"/>
    <property type="match status" value="1"/>
</dbReference>
<dbReference type="Gene3D" id="4.10.75.10">
    <property type="entry name" value="Elafin-like"/>
    <property type="match status" value="3"/>
</dbReference>
<organism evidence="6 7">
    <name type="scientific">Chelydra serpentina</name>
    <name type="common">Snapping turtle</name>
    <name type="synonym">Testudo serpentina</name>
    <dbReference type="NCBI Taxonomy" id="8475"/>
    <lineage>
        <taxon>Eukaryota</taxon>
        <taxon>Metazoa</taxon>
        <taxon>Chordata</taxon>
        <taxon>Craniata</taxon>
        <taxon>Vertebrata</taxon>
        <taxon>Euteleostomi</taxon>
        <taxon>Archelosauria</taxon>
        <taxon>Testudinata</taxon>
        <taxon>Testudines</taxon>
        <taxon>Cryptodira</taxon>
        <taxon>Durocryptodira</taxon>
        <taxon>Americhelydia</taxon>
        <taxon>Chelydroidea</taxon>
        <taxon>Chelydridae</taxon>
        <taxon>Chelydra</taxon>
    </lineage>
</organism>
<keyword evidence="1" id="KW-0646">Protease inhibitor</keyword>
<feature type="domain" description="BPTI/Kunitz inhibitor" evidence="4">
    <location>
        <begin position="31"/>
        <end position="81"/>
    </location>
</feature>
<feature type="domain" description="BPTI/Kunitz inhibitor" evidence="4">
    <location>
        <begin position="261"/>
        <end position="311"/>
    </location>
</feature>
<dbReference type="CDD" id="cd00109">
    <property type="entry name" value="Kunitz-type"/>
    <property type="match status" value="2"/>
</dbReference>